<dbReference type="InterPro" id="IPR011545">
    <property type="entry name" value="DEAD/DEAH_box_helicase_dom"/>
</dbReference>
<dbReference type="CDD" id="cd18787">
    <property type="entry name" value="SF2_C_DEAD"/>
    <property type="match status" value="1"/>
</dbReference>
<dbReference type="EC" id="3.6.4.13" evidence="7"/>
<dbReference type="Proteomes" id="UP000012073">
    <property type="component" value="Unassembled WGS sequence"/>
</dbReference>
<reference evidence="12" key="1">
    <citation type="journal article" date="2013" name="Proc. Natl. Acad. Sci. U.S.A.">
        <title>Genome structure and metabolic features in the red seaweed Chondrus crispus shed light on evolution of the Archaeplastida.</title>
        <authorList>
            <person name="Collen J."/>
            <person name="Porcel B."/>
            <person name="Carre W."/>
            <person name="Ball S.G."/>
            <person name="Chaparro C."/>
            <person name="Tonon T."/>
            <person name="Barbeyron T."/>
            <person name="Michel G."/>
            <person name="Noel B."/>
            <person name="Valentin K."/>
            <person name="Elias M."/>
            <person name="Artiguenave F."/>
            <person name="Arun A."/>
            <person name="Aury J.M."/>
            <person name="Barbosa-Neto J.F."/>
            <person name="Bothwell J.H."/>
            <person name="Bouget F.Y."/>
            <person name="Brillet L."/>
            <person name="Cabello-Hurtado F."/>
            <person name="Capella-Gutierrez S."/>
            <person name="Charrier B."/>
            <person name="Cladiere L."/>
            <person name="Cock J.M."/>
            <person name="Coelho S.M."/>
            <person name="Colleoni C."/>
            <person name="Czjzek M."/>
            <person name="Da Silva C."/>
            <person name="Delage L."/>
            <person name="Denoeud F."/>
            <person name="Deschamps P."/>
            <person name="Dittami S.M."/>
            <person name="Gabaldon T."/>
            <person name="Gachon C.M."/>
            <person name="Groisillier A."/>
            <person name="Herve C."/>
            <person name="Jabbari K."/>
            <person name="Katinka M."/>
            <person name="Kloareg B."/>
            <person name="Kowalczyk N."/>
            <person name="Labadie K."/>
            <person name="Leblanc C."/>
            <person name="Lopez P.J."/>
            <person name="McLachlan D.H."/>
            <person name="Meslet-Cladiere L."/>
            <person name="Moustafa A."/>
            <person name="Nehr Z."/>
            <person name="Nyvall Collen P."/>
            <person name="Panaud O."/>
            <person name="Partensky F."/>
            <person name="Poulain J."/>
            <person name="Rensing S.A."/>
            <person name="Rousvoal S."/>
            <person name="Samson G."/>
            <person name="Symeonidi A."/>
            <person name="Weissenbach J."/>
            <person name="Zambounis A."/>
            <person name="Wincker P."/>
            <person name="Boyen C."/>
        </authorList>
    </citation>
    <scope>NUCLEOTIDE SEQUENCE [LARGE SCALE GENOMIC DNA]</scope>
    <source>
        <strain evidence="12">cv. Stackhouse</strain>
    </source>
</reference>
<dbReference type="PROSITE" id="PS51194">
    <property type="entry name" value="HELICASE_CTER"/>
    <property type="match status" value="1"/>
</dbReference>
<evidence type="ECO:0000256" key="1">
    <source>
        <dbReference type="ARBA" id="ARBA00022741"/>
    </source>
</evidence>
<evidence type="ECO:0000313" key="12">
    <source>
        <dbReference type="Proteomes" id="UP000012073"/>
    </source>
</evidence>
<comment type="function">
    <text evidence="7">RNA helicase.</text>
</comment>
<feature type="domain" description="Helicase ATP-binding" evidence="9">
    <location>
        <begin position="36"/>
        <end position="217"/>
    </location>
</feature>
<dbReference type="OMA" id="NGEQYVH"/>
<dbReference type="PROSITE" id="PS51192">
    <property type="entry name" value="HELICASE_ATP_BIND_1"/>
    <property type="match status" value="1"/>
</dbReference>
<evidence type="ECO:0000256" key="2">
    <source>
        <dbReference type="ARBA" id="ARBA00022801"/>
    </source>
</evidence>
<comment type="similarity">
    <text evidence="6">Belongs to the DEAD box helicase family.</text>
</comment>
<evidence type="ECO:0000259" key="9">
    <source>
        <dbReference type="PROSITE" id="PS51192"/>
    </source>
</evidence>
<dbReference type="EMBL" id="HG002054">
    <property type="protein sequence ID" value="CDF39563.1"/>
    <property type="molecule type" value="Genomic_DNA"/>
</dbReference>
<dbReference type="Pfam" id="PF00270">
    <property type="entry name" value="DEAD"/>
    <property type="match status" value="1"/>
</dbReference>
<sequence>MTAARFDALPVAPPLRRAMAEVFKYDTMTHVQSAAVPVALEGADLLVKARTGTGKTLAFLLPTLHAVAQSPPKNGTAVLVISPTRELAQQIAEEARMLLSYLPRFTLQVLVGGTNIRSDLAAVRRSGPPTLLVATPGRLLDHLGNPSSGFPAAMHTLSALILDEADRLLDMGFAPDLKRIFHAIPSVQHRQTLLFSATMPADVENMARMALKPDFKVVDCVGEGENTHHHVKQSMLVTSLPDQMPALAAVLAEHTKLKDYKIIVFFTTARQTQFSSELFAMANTPVLEIHSRKSQGHRTKVSDKFRNGKSLIMFTSDVTARGLDYPDVSAVIQVGLPADKSQYVHRIGRTARAGKDGSGVLLLADFEAQSFMRKATDLPIQRIDSLPDTVMRPMRATMASSVGKVPYGTKAGAYQAWLGFYNSNLKNLHWKKEDLVAMANQWAMNVAALSEPPALLARTVGKMGLRDVQGLRVEGRNGVPRSERSVSGTGAGGGRGGRGGRGRASGSEGGRWRGGPQRDSFKPPRY</sequence>
<evidence type="ECO:0000256" key="6">
    <source>
        <dbReference type="RuleBase" id="RU000492"/>
    </source>
</evidence>
<evidence type="ECO:0000313" key="11">
    <source>
        <dbReference type="EMBL" id="CDF39563.1"/>
    </source>
</evidence>
<dbReference type="OrthoDB" id="4969at2759"/>
<dbReference type="GO" id="GO:0005524">
    <property type="term" value="F:ATP binding"/>
    <property type="evidence" value="ECO:0007669"/>
    <property type="project" value="UniProtKB-UniRule"/>
</dbReference>
<evidence type="ECO:0000256" key="7">
    <source>
        <dbReference type="RuleBase" id="RU365068"/>
    </source>
</evidence>
<dbReference type="SMART" id="SM00490">
    <property type="entry name" value="HELICc"/>
    <property type="match status" value="1"/>
</dbReference>
<proteinExistence type="inferred from homology"/>
<dbReference type="Gramene" id="CDF39563">
    <property type="protein sequence ID" value="CDF39563"/>
    <property type="gene ID" value="CHC_T00006648001"/>
</dbReference>
<evidence type="ECO:0000256" key="3">
    <source>
        <dbReference type="ARBA" id="ARBA00022806"/>
    </source>
</evidence>
<dbReference type="InterPro" id="IPR001650">
    <property type="entry name" value="Helicase_C-like"/>
</dbReference>
<keyword evidence="1 6" id="KW-0547">Nucleotide-binding</keyword>
<comment type="catalytic activity">
    <reaction evidence="7">
        <text>ATP + H2O = ADP + phosphate + H(+)</text>
        <dbReference type="Rhea" id="RHEA:13065"/>
        <dbReference type="ChEBI" id="CHEBI:15377"/>
        <dbReference type="ChEBI" id="CHEBI:15378"/>
        <dbReference type="ChEBI" id="CHEBI:30616"/>
        <dbReference type="ChEBI" id="CHEBI:43474"/>
        <dbReference type="ChEBI" id="CHEBI:456216"/>
        <dbReference type="EC" id="3.6.4.13"/>
    </reaction>
</comment>
<dbReference type="GO" id="GO:0003724">
    <property type="term" value="F:RNA helicase activity"/>
    <property type="evidence" value="ECO:0007669"/>
    <property type="project" value="UniProtKB-EC"/>
</dbReference>
<dbReference type="SUPFAM" id="SSF52540">
    <property type="entry name" value="P-loop containing nucleoside triphosphate hydrolases"/>
    <property type="match status" value="1"/>
</dbReference>
<dbReference type="RefSeq" id="XP_005709857.1">
    <property type="nucleotide sequence ID" value="XM_005709800.1"/>
</dbReference>
<keyword evidence="4 6" id="KW-0067">ATP-binding</keyword>
<comment type="domain">
    <text evidence="7">The Q motif is unique to and characteristic of the DEAD box family of RNA helicases and controls ATP binding and hydrolysis.</text>
</comment>
<dbReference type="STRING" id="2769.R7QP73"/>
<keyword evidence="3 6" id="KW-0347">Helicase</keyword>
<evidence type="ECO:0000256" key="4">
    <source>
        <dbReference type="ARBA" id="ARBA00022840"/>
    </source>
</evidence>
<accession>R7QP73</accession>
<evidence type="ECO:0000256" key="5">
    <source>
        <dbReference type="ARBA" id="ARBA00022884"/>
    </source>
</evidence>
<dbReference type="InterPro" id="IPR027417">
    <property type="entry name" value="P-loop_NTPase"/>
</dbReference>
<dbReference type="Pfam" id="PF00271">
    <property type="entry name" value="Helicase_C"/>
    <property type="match status" value="1"/>
</dbReference>
<dbReference type="SMART" id="SM00487">
    <property type="entry name" value="DEXDc"/>
    <property type="match status" value="1"/>
</dbReference>
<keyword evidence="2 6" id="KW-0378">Hydrolase</keyword>
<feature type="region of interest" description="Disordered" evidence="8">
    <location>
        <begin position="475"/>
        <end position="526"/>
    </location>
</feature>
<dbReference type="AlphaFoldDB" id="R7QP73"/>
<evidence type="ECO:0000259" key="10">
    <source>
        <dbReference type="PROSITE" id="PS51194"/>
    </source>
</evidence>
<dbReference type="KEGG" id="ccp:CHC_T00006648001"/>
<feature type="compositionally biased region" description="Gly residues" evidence="8">
    <location>
        <begin position="489"/>
        <end position="513"/>
    </location>
</feature>
<dbReference type="GeneID" id="17317588"/>
<dbReference type="InterPro" id="IPR000629">
    <property type="entry name" value="RNA-helicase_DEAD-box_CS"/>
</dbReference>
<gene>
    <name evidence="11" type="ORF">CHC_T00006648001</name>
</gene>
<keyword evidence="12" id="KW-1185">Reference proteome</keyword>
<keyword evidence="5 7" id="KW-0694">RNA-binding</keyword>
<dbReference type="Gene3D" id="3.40.50.300">
    <property type="entry name" value="P-loop containing nucleotide triphosphate hydrolases"/>
    <property type="match status" value="2"/>
</dbReference>
<evidence type="ECO:0000256" key="8">
    <source>
        <dbReference type="SAM" id="MobiDB-lite"/>
    </source>
</evidence>
<name>R7QP73_CHOCR</name>
<dbReference type="InterPro" id="IPR014001">
    <property type="entry name" value="Helicase_ATP-bd"/>
</dbReference>
<organism evidence="11 12">
    <name type="scientific">Chondrus crispus</name>
    <name type="common">Carrageen Irish moss</name>
    <name type="synonym">Polymorpha crispa</name>
    <dbReference type="NCBI Taxonomy" id="2769"/>
    <lineage>
        <taxon>Eukaryota</taxon>
        <taxon>Rhodophyta</taxon>
        <taxon>Florideophyceae</taxon>
        <taxon>Rhodymeniophycidae</taxon>
        <taxon>Gigartinales</taxon>
        <taxon>Gigartinaceae</taxon>
        <taxon>Chondrus</taxon>
    </lineage>
</organism>
<dbReference type="PhylomeDB" id="R7QP73"/>
<dbReference type="GO" id="GO:0016787">
    <property type="term" value="F:hydrolase activity"/>
    <property type="evidence" value="ECO:0007669"/>
    <property type="project" value="UniProtKB-KW"/>
</dbReference>
<feature type="domain" description="Helicase C-terminal" evidence="10">
    <location>
        <begin position="249"/>
        <end position="394"/>
    </location>
</feature>
<dbReference type="GO" id="GO:0003723">
    <property type="term" value="F:RNA binding"/>
    <property type="evidence" value="ECO:0007669"/>
    <property type="project" value="UniProtKB-UniRule"/>
</dbReference>
<dbReference type="PROSITE" id="PS00039">
    <property type="entry name" value="DEAD_ATP_HELICASE"/>
    <property type="match status" value="1"/>
</dbReference>
<dbReference type="PANTHER" id="PTHR24031">
    <property type="entry name" value="RNA HELICASE"/>
    <property type="match status" value="1"/>
</dbReference>
<protein>
    <recommendedName>
        <fullName evidence="7">ATP-dependent RNA helicase</fullName>
        <ecNumber evidence="7">3.6.4.13</ecNumber>
    </recommendedName>
</protein>